<dbReference type="PANTHER" id="PTHR42733">
    <property type="entry name" value="DJ-1 PROTEIN"/>
    <property type="match status" value="1"/>
</dbReference>
<keyword evidence="3" id="KW-0645">Protease</keyword>
<dbReference type="PROSITE" id="PS51276">
    <property type="entry name" value="PEPTIDASE_C56_PFPI"/>
    <property type="match status" value="1"/>
</dbReference>
<dbReference type="EMBL" id="ABLK01000005">
    <property type="protein sequence ID" value="EDT43929.1"/>
    <property type="molecule type" value="Genomic_DNA"/>
</dbReference>
<reference evidence="3 4" key="1">
    <citation type="submission" date="2008-03" db="EMBL/GenBank/DDBJ databases">
        <title>Sequencing of the draft genome and assembly of Burkholderia ambifaria MEX-5.</title>
        <authorList>
            <consortium name="US DOE Joint Genome Institute (JGI-PGF)"/>
            <person name="Copeland A."/>
            <person name="Lucas S."/>
            <person name="Lapidus A."/>
            <person name="Glavina del Rio T."/>
            <person name="Dalin E."/>
            <person name="Tice H."/>
            <person name="Bruce D."/>
            <person name="Goodwin L."/>
            <person name="Pitluck S."/>
            <person name="Larimer F."/>
            <person name="Land M.L."/>
            <person name="Hauser L."/>
            <person name="Tiedje J."/>
            <person name="Richardson P."/>
        </authorList>
    </citation>
    <scope>NUCLEOTIDE SEQUENCE [LARGE SCALE GENOMIC DNA]</scope>
    <source>
        <strain evidence="3 4">MEX-5</strain>
    </source>
</reference>
<dbReference type="MEROPS" id="C56.A06"/>
<dbReference type="PATRIC" id="fig|396597.7.peg.8189"/>
<accession>B1SXR2</accession>
<dbReference type="PANTHER" id="PTHR42733:SF2">
    <property type="entry name" value="DJ-1_THIJ_PFPI FAMILY PROTEIN"/>
    <property type="match status" value="1"/>
</dbReference>
<dbReference type="GO" id="GO:0008233">
    <property type="term" value="F:peptidase activity"/>
    <property type="evidence" value="ECO:0007669"/>
    <property type="project" value="UniProtKB-KW"/>
</dbReference>
<protein>
    <submittedName>
        <fullName evidence="3">Intracellular protease, PfpI family</fullName>
    </submittedName>
</protein>
<gene>
    <name evidence="3" type="ORF">BamMEX5DRAFT_0328</name>
</gene>
<proteinExistence type="inferred from homology"/>
<comment type="similarity">
    <text evidence="1">Belongs to the peptidase C56 family.</text>
</comment>
<dbReference type="RefSeq" id="WP_006756385.1">
    <property type="nucleotide sequence ID" value="NZ_ABLK01000005.1"/>
</dbReference>
<keyword evidence="3" id="KW-0378">Hydrolase</keyword>
<dbReference type="InterPro" id="IPR002818">
    <property type="entry name" value="DJ-1/PfpI"/>
</dbReference>
<comment type="caution">
    <text evidence="3">The sequence shown here is derived from an EMBL/GenBank/DDBJ whole genome shotgun (WGS) entry which is preliminary data.</text>
</comment>
<dbReference type="Proteomes" id="UP000004814">
    <property type="component" value="Unassembled WGS sequence"/>
</dbReference>
<evidence type="ECO:0000313" key="3">
    <source>
        <dbReference type="EMBL" id="EDT43929.1"/>
    </source>
</evidence>
<dbReference type="InterPro" id="IPR006286">
    <property type="entry name" value="C56_PfpI-like"/>
</dbReference>
<evidence type="ECO:0000259" key="2">
    <source>
        <dbReference type="Pfam" id="PF01965"/>
    </source>
</evidence>
<feature type="domain" description="DJ-1/PfpI" evidence="2">
    <location>
        <begin position="4"/>
        <end position="185"/>
    </location>
</feature>
<name>B1SXR2_9BURK</name>
<dbReference type="SUPFAM" id="SSF52317">
    <property type="entry name" value="Class I glutamine amidotransferase-like"/>
    <property type="match status" value="1"/>
</dbReference>
<dbReference type="NCBIfam" id="TIGR01382">
    <property type="entry name" value="PfpI"/>
    <property type="match status" value="1"/>
</dbReference>
<evidence type="ECO:0000313" key="4">
    <source>
        <dbReference type="Proteomes" id="UP000004814"/>
    </source>
</evidence>
<dbReference type="InterPro" id="IPR029062">
    <property type="entry name" value="Class_I_gatase-like"/>
</dbReference>
<evidence type="ECO:0000256" key="1">
    <source>
        <dbReference type="ARBA" id="ARBA00008542"/>
    </source>
</evidence>
<sequence length="193" mass="21040">MSKKRILIIAGDFVEDYEIMVPYQALLMIGHDVDVVCPGKQAGDTIRTAIHDFDGDQTYSEKPGHKFSLNATFNKIDASQYDALVVPGGRSPEYLRLDANVVAMVRHFFDENKPVASVCHGPQLLAGADVLKGRQCAAYWACEPEIRLAGGEYVELPLDGAHREGNLVTGSAWTAHPAWLAAFVDALGTQIVL</sequence>
<dbReference type="Pfam" id="PF01965">
    <property type="entry name" value="DJ-1_PfpI"/>
    <property type="match status" value="1"/>
</dbReference>
<dbReference type="CDD" id="cd03169">
    <property type="entry name" value="GATase1_PfpI_1"/>
    <property type="match status" value="1"/>
</dbReference>
<organism evidence="3 4">
    <name type="scientific">Burkholderia ambifaria MEX-5</name>
    <dbReference type="NCBI Taxonomy" id="396597"/>
    <lineage>
        <taxon>Bacteria</taxon>
        <taxon>Pseudomonadati</taxon>
        <taxon>Pseudomonadota</taxon>
        <taxon>Betaproteobacteria</taxon>
        <taxon>Burkholderiales</taxon>
        <taxon>Burkholderiaceae</taxon>
        <taxon>Burkholderia</taxon>
        <taxon>Burkholderia cepacia complex</taxon>
    </lineage>
</organism>
<dbReference type="GO" id="GO:0006508">
    <property type="term" value="P:proteolysis"/>
    <property type="evidence" value="ECO:0007669"/>
    <property type="project" value="UniProtKB-KW"/>
</dbReference>
<dbReference type="AlphaFoldDB" id="B1SXR2"/>
<dbReference type="Gene3D" id="3.40.50.880">
    <property type="match status" value="1"/>
</dbReference>